<comment type="caution">
    <text evidence="2">The sequence shown here is derived from an EMBL/GenBank/DDBJ whole genome shotgun (WGS) entry which is preliminary data.</text>
</comment>
<feature type="compositionally biased region" description="Basic and acidic residues" evidence="1">
    <location>
        <begin position="64"/>
        <end position="80"/>
    </location>
</feature>
<keyword evidence="3" id="KW-1185">Reference proteome</keyword>
<accession>A0A1X0NEZ0</accession>
<dbReference type="RefSeq" id="XP_028877342.1">
    <property type="nucleotide sequence ID" value="XM_029031348.1"/>
</dbReference>
<dbReference type="EMBL" id="NBCO01000079">
    <property type="protein sequence ID" value="ORC82975.1"/>
    <property type="molecule type" value="Genomic_DNA"/>
</dbReference>
<evidence type="ECO:0000313" key="2">
    <source>
        <dbReference type="EMBL" id="ORC82975.1"/>
    </source>
</evidence>
<feature type="compositionally biased region" description="Polar residues" evidence="1">
    <location>
        <begin position="100"/>
        <end position="131"/>
    </location>
</feature>
<evidence type="ECO:0000256" key="1">
    <source>
        <dbReference type="SAM" id="MobiDB-lite"/>
    </source>
</evidence>
<sequence>MRNYSAPTEDTIHGGSSDATLEVEKLYDLKREGVLIGGGYTEVIYDAHGQQIAANESSLTNPKMNEEEKRKEATEVKEEMAVILPNTNGQQEGKDALPHTVTSESTVQLKNGDHGSSTEGIPTGNGRTETLSLRKDTFQ</sequence>
<protein>
    <submittedName>
        <fullName evidence="2">Uncharacterized protein</fullName>
    </submittedName>
</protein>
<dbReference type="GeneID" id="39991128"/>
<dbReference type="VEuPathDB" id="TriTrypDB:TM35_000791010"/>
<organism evidence="2 3">
    <name type="scientific">Trypanosoma theileri</name>
    <dbReference type="NCBI Taxonomy" id="67003"/>
    <lineage>
        <taxon>Eukaryota</taxon>
        <taxon>Discoba</taxon>
        <taxon>Euglenozoa</taxon>
        <taxon>Kinetoplastea</taxon>
        <taxon>Metakinetoplastina</taxon>
        <taxon>Trypanosomatida</taxon>
        <taxon>Trypanosomatidae</taxon>
        <taxon>Trypanosoma</taxon>
    </lineage>
</organism>
<name>A0A1X0NEZ0_9TRYP</name>
<reference evidence="2 3" key="1">
    <citation type="submission" date="2017-03" db="EMBL/GenBank/DDBJ databases">
        <title>An alternative strategy for trypanosome survival in the mammalian bloodstream revealed through genome and transcriptome analysis of the ubiquitous bovine parasite Trypanosoma (Megatrypanum) theileri.</title>
        <authorList>
            <person name="Kelly S."/>
            <person name="Ivens A."/>
            <person name="Mott A."/>
            <person name="O'Neill E."/>
            <person name="Emms D."/>
            <person name="Macleod O."/>
            <person name="Voorheis P."/>
            <person name="Matthews J."/>
            <person name="Matthews K."/>
            <person name="Carrington M."/>
        </authorList>
    </citation>
    <scope>NUCLEOTIDE SEQUENCE [LARGE SCALE GENOMIC DNA]</scope>
    <source>
        <strain evidence="2">Edinburgh</strain>
    </source>
</reference>
<proteinExistence type="predicted"/>
<dbReference type="AlphaFoldDB" id="A0A1X0NEZ0"/>
<dbReference type="Proteomes" id="UP000192257">
    <property type="component" value="Unassembled WGS sequence"/>
</dbReference>
<evidence type="ECO:0000313" key="3">
    <source>
        <dbReference type="Proteomes" id="UP000192257"/>
    </source>
</evidence>
<gene>
    <name evidence="2" type="ORF">TM35_000791010</name>
</gene>
<feature type="region of interest" description="Disordered" evidence="1">
    <location>
        <begin position="55"/>
        <end position="139"/>
    </location>
</feature>